<dbReference type="NCBIfam" id="TIGR01214">
    <property type="entry name" value="rmlD"/>
    <property type="match status" value="1"/>
</dbReference>
<dbReference type="PANTHER" id="PTHR10491:SF4">
    <property type="entry name" value="METHIONINE ADENOSYLTRANSFERASE 2 SUBUNIT BETA"/>
    <property type="match status" value="1"/>
</dbReference>
<comment type="catalytic activity">
    <reaction evidence="5">
        <text>dTDP-beta-L-rhamnose + NADP(+) = dTDP-4-dehydro-beta-L-rhamnose + NADPH + H(+)</text>
        <dbReference type="Rhea" id="RHEA:21796"/>
        <dbReference type="ChEBI" id="CHEBI:15378"/>
        <dbReference type="ChEBI" id="CHEBI:57510"/>
        <dbReference type="ChEBI" id="CHEBI:57783"/>
        <dbReference type="ChEBI" id="CHEBI:58349"/>
        <dbReference type="ChEBI" id="CHEBI:62830"/>
        <dbReference type="EC" id="1.1.1.133"/>
    </reaction>
</comment>
<evidence type="ECO:0000256" key="6">
    <source>
        <dbReference type="RuleBase" id="RU364082"/>
    </source>
</evidence>
<evidence type="ECO:0000313" key="8">
    <source>
        <dbReference type="EMBL" id="AIH04384.1"/>
    </source>
</evidence>
<dbReference type="RefSeq" id="WP_022856037.1">
    <property type="nucleotide sequence ID" value="NZ_CP008796.1"/>
</dbReference>
<dbReference type="HOGENOM" id="CLU_045518_1_2_0"/>
<dbReference type="STRING" id="289377.HL41_06415"/>
<comment type="function">
    <text evidence="6">Catalyzes the reduction of dTDP-6-deoxy-L-lyxo-4-hexulose to yield dTDP-L-rhamnose.</text>
</comment>
<dbReference type="GO" id="GO:0019305">
    <property type="term" value="P:dTDP-rhamnose biosynthetic process"/>
    <property type="evidence" value="ECO:0007669"/>
    <property type="project" value="UniProtKB-UniPathway"/>
</dbReference>
<gene>
    <name evidence="8" type="ORF">HL41_06415</name>
</gene>
<keyword evidence="6" id="KW-0521">NADP</keyword>
<comment type="similarity">
    <text evidence="2 6">Belongs to the dTDP-4-dehydrorhamnose reductase family.</text>
</comment>
<dbReference type="FunFam" id="3.40.50.720:FF:000159">
    <property type="entry name" value="dTDP-4-dehydrorhamnose reductase"/>
    <property type="match status" value="1"/>
</dbReference>
<dbReference type="eggNOG" id="COG1091">
    <property type="taxonomic scope" value="Bacteria"/>
</dbReference>
<dbReference type="EMBL" id="CP008796">
    <property type="protein sequence ID" value="AIH04384.1"/>
    <property type="molecule type" value="Genomic_DNA"/>
</dbReference>
<protein>
    <recommendedName>
        <fullName evidence="4 6">dTDP-4-dehydrorhamnose reductase</fullName>
        <ecNumber evidence="3 6">1.1.1.133</ecNumber>
    </recommendedName>
</protein>
<evidence type="ECO:0000313" key="9">
    <source>
        <dbReference type="Proteomes" id="UP000028481"/>
    </source>
</evidence>
<dbReference type="InterPro" id="IPR005913">
    <property type="entry name" value="dTDP_dehydrorham_reduct"/>
</dbReference>
<dbReference type="KEGG" id="tcm:HL41_06415"/>
<accession>A0A075WSX3</accession>
<dbReference type="InterPro" id="IPR036291">
    <property type="entry name" value="NAD(P)-bd_dom_sf"/>
</dbReference>
<dbReference type="EC" id="1.1.1.133" evidence="3 6"/>
<dbReference type="PANTHER" id="PTHR10491">
    <property type="entry name" value="DTDP-4-DEHYDRORHAMNOSE REDUCTASE"/>
    <property type="match status" value="1"/>
</dbReference>
<comment type="pathway">
    <text evidence="1 6">Carbohydrate biosynthesis; dTDP-L-rhamnose biosynthesis.</text>
</comment>
<evidence type="ECO:0000256" key="5">
    <source>
        <dbReference type="ARBA" id="ARBA00048200"/>
    </source>
</evidence>
<keyword evidence="6" id="KW-0560">Oxidoreductase</keyword>
<evidence type="ECO:0000256" key="2">
    <source>
        <dbReference type="ARBA" id="ARBA00010944"/>
    </source>
</evidence>
<organism evidence="8 9">
    <name type="scientific">Thermodesulfobacterium commune DSM 2178</name>
    <dbReference type="NCBI Taxonomy" id="289377"/>
    <lineage>
        <taxon>Bacteria</taxon>
        <taxon>Pseudomonadati</taxon>
        <taxon>Thermodesulfobacteriota</taxon>
        <taxon>Thermodesulfobacteria</taxon>
        <taxon>Thermodesulfobacteriales</taxon>
        <taxon>Thermodesulfobacteriaceae</taxon>
        <taxon>Thermodesulfobacterium</taxon>
    </lineage>
</organism>
<evidence type="ECO:0000259" key="7">
    <source>
        <dbReference type="Pfam" id="PF04321"/>
    </source>
</evidence>
<evidence type="ECO:0000256" key="4">
    <source>
        <dbReference type="ARBA" id="ARBA00017099"/>
    </source>
</evidence>
<feature type="domain" description="RmlD-like substrate binding" evidence="7">
    <location>
        <begin position="1"/>
        <end position="277"/>
    </location>
</feature>
<dbReference type="SUPFAM" id="SSF51735">
    <property type="entry name" value="NAD(P)-binding Rossmann-fold domains"/>
    <property type="match status" value="1"/>
</dbReference>
<name>A0A075WSX3_9BACT</name>
<dbReference type="Pfam" id="PF04321">
    <property type="entry name" value="RmlD_sub_bind"/>
    <property type="match status" value="1"/>
</dbReference>
<sequence length="282" mass="32943">MKILITGAKGQLAREFIRQFTQKGTEFVDFSREELDVSDFKAVFKIIKEIKPTIVINCAAYNNVDGAEKEKERAFLVNAIGPYNLSVVCSDIKALLIHFSTDYVFDGTKEGLYTEEDEPNPLNEYGKSKLWGERFIQENMENYLIFRTSWVYGEGTQNFLYKLNQWAKNQEYLRIACDEFSVPTSTRTIVEVTLKAIEQGLTGLYHLVNSGYASRFEWTREYFRLKGIDKFIYPAYQSDFNLPAKRPRFSPMSNDKICKRLGIEIRHWKDELIAFFQYSYEV</sequence>
<evidence type="ECO:0000256" key="1">
    <source>
        <dbReference type="ARBA" id="ARBA00004781"/>
    </source>
</evidence>
<dbReference type="Gene3D" id="3.90.25.10">
    <property type="entry name" value="UDP-galactose 4-epimerase, domain 1"/>
    <property type="match status" value="1"/>
</dbReference>
<dbReference type="GO" id="GO:0008831">
    <property type="term" value="F:dTDP-4-dehydrorhamnose reductase activity"/>
    <property type="evidence" value="ECO:0007669"/>
    <property type="project" value="UniProtKB-EC"/>
</dbReference>
<dbReference type="AlphaFoldDB" id="A0A075WSX3"/>
<dbReference type="Proteomes" id="UP000028481">
    <property type="component" value="Chromosome"/>
</dbReference>
<dbReference type="Gene3D" id="3.40.50.720">
    <property type="entry name" value="NAD(P)-binding Rossmann-like Domain"/>
    <property type="match status" value="1"/>
</dbReference>
<dbReference type="GO" id="GO:0005829">
    <property type="term" value="C:cytosol"/>
    <property type="evidence" value="ECO:0007669"/>
    <property type="project" value="TreeGrafter"/>
</dbReference>
<keyword evidence="9" id="KW-1185">Reference proteome</keyword>
<dbReference type="CDD" id="cd05254">
    <property type="entry name" value="dTDP_HR_like_SDR_e"/>
    <property type="match status" value="1"/>
</dbReference>
<dbReference type="UniPathway" id="UPA00124"/>
<dbReference type="InterPro" id="IPR029903">
    <property type="entry name" value="RmlD-like-bd"/>
</dbReference>
<dbReference type="PaxDb" id="289377-HL41_06415"/>
<evidence type="ECO:0000256" key="3">
    <source>
        <dbReference type="ARBA" id="ARBA00012929"/>
    </source>
</evidence>
<reference evidence="8 9" key="1">
    <citation type="journal article" date="2015" name="Genome Announc.">
        <title>Genome Sequence of a Sulfate-Reducing Thermophilic Bacterium, Thermodesulfobacterium commune DSM 2178T (Phylum Thermodesulfobacteria).</title>
        <authorList>
            <person name="Bhatnagar S."/>
            <person name="Badger J.H."/>
            <person name="Madupu R."/>
            <person name="Khouri H.M."/>
            <person name="O'Connor E.M."/>
            <person name="Robb F.T."/>
            <person name="Ward N.L."/>
            <person name="Eisen J.A."/>
        </authorList>
    </citation>
    <scope>NUCLEOTIDE SEQUENCE [LARGE SCALE GENOMIC DNA]</scope>
    <source>
        <strain evidence="8 9">DSM 2178</strain>
    </source>
</reference>
<dbReference type="OrthoDB" id="9803892at2"/>
<proteinExistence type="inferred from homology"/>